<evidence type="ECO:0000313" key="5">
    <source>
        <dbReference type="EMBL" id="MFD2732908.1"/>
    </source>
</evidence>
<dbReference type="Gene3D" id="3.40.50.150">
    <property type="entry name" value="Vaccinia Virus protein VP39"/>
    <property type="match status" value="1"/>
</dbReference>
<dbReference type="GO" id="GO:0008168">
    <property type="term" value="F:methyltransferase activity"/>
    <property type="evidence" value="ECO:0007669"/>
    <property type="project" value="UniProtKB-KW"/>
</dbReference>
<keyword evidence="1" id="KW-0597">Phosphoprotein</keyword>
<dbReference type="PROSITE" id="PS51585">
    <property type="entry name" value="SAM_MT_TPMT"/>
    <property type="match status" value="1"/>
</dbReference>
<dbReference type="InterPro" id="IPR008854">
    <property type="entry name" value="TPMT"/>
</dbReference>
<protein>
    <submittedName>
        <fullName evidence="5">SAM-dependent methyltransferase</fullName>
    </submittedName>
</protein>
<dbReference type="SUPFAM" id="SSF53335">
    <property type="entry name" value="S-adenosyl-L-methionine-dependent methyltransferases"/>
    <property type="match status" value="1"/>
</dbReference>
<dbReference type="CDD" id="cd02440">
    <property type="entry name" value="AdoMet_MTases"/>
    <property type="match status" value="1"/>
</dbReference>
<dbReference type="Pfam" id="PF05724">
    <property type="entry name" value="TPMT"/>
    <property type="match status" value="1"/>
</dbReference>
<gene>
    <name evidence="5" type="ORF">ACFSSE_14450</name>
</gene>
<dbReference type="PANTHER" id="PTHR32183">
    <property type="match status" value="1"/>
</dbReference>
<comment type="caution">
    <text evidence="5">The sequence shown here is derived from an EMBL/GenBank/DDBJ whole genome shotgun (WGS) entry which is preliminary data.</text>
</comment>
<proteinExistence type="predicted"/>
<evidence type="ECO:0000256" key="2">
    <source>
        <dbReference type="ARBA" id="ARBA00022603"/>
    </source>
</evidence>
<evidence type="ECO:0000256" key="1">
    <source>
        <dbReference type="ARBA" id="ARBA00022553"/>
    </source>
</evidence>
<keyword evidence="2 5" id="KW-0489">Methyltransferase</keyword>
<keyword evidence="3" id="KW-0808">Transferase</keyword>
<name>A0ABW5TVS0_9SPHI</name>
<evidence type="ECO:0000256" key="3">
    <source>
        <dbReference type="ARBA" id="ARBA00022679"/>
    </source>
</evidence>
<reference evidence="6" key="1">
    <citation type="journal article" date="2019" name="Int. J. Syst. Evol. Microbiol.">
        <title>The Global Catalogue of Microorganisms (GCM) 10K type strain sequencing project: providing services to taxonomists for standard genome sequencing and annotation.</title>
        <authorList>
            <consortium name="The Broad Institute Genomics Platform"/>
            <consortium name="The Broad Institute Genome Sequencing Center for Infectious Disease"/>
            <person name="Wu L."/>
            <person name="Ma J."/>
        </authorList>
    </citation>
    <scope>NUCLEOTIDE SEQUENCE [LARGE SCALE GENOMIC DNA]</scope>
    <source>
        <strain evidence="6">KCTC 42456</strain>
    </source>
</reference>
<dbReference type="GO" id="GO:0032259">
    <property type="term" value="P:methylation"/>
    <property type="evidence" value="ECO:0007669"/>
    <property type="project" value="UniProtKB-KW"/>
</dbReference>
<evidence type="ECO:0000313" key="6">
    <source>
        <dbReference type="Proteomes" id="UP001597546"/>
    </source>
</evidence>
<keyword evidence="4" id="KW-0949">S-adenosyl-L-methionine</keyword>
<evidence type="ECO:0000256" key="4">
    <source>
        <dbReference type="ARBA" id="ARBA00022691"/>
    </source>
</evidence>
<dbReference type="Proteomes" id="UP001597546">
    <property type="component" value="Unassembled WGS sequence"/>
</dbReference>
<accession>A0ABW5TVS0</accession>
<dbReference type="EMBL" id="JBHULV010000049">
    <property type="protein sequence ID" value="MFD2732908.1"/>
    <property type="molecule type" value="Genomic_DNA"/>
</dbReference>
<dbReference type="InterPro" id="IPR029063">
    <property type="entry name" value="SAM-dependent_MTases_sf"/>
</dbReference>
<keyword evidence="6" id="KW-1185">Reference proteome</keyword>
<dbReference type="PANTHER" id="PTHR32183:SF11">
    <property type="entry name" value="THIOL METHYLTRANSFERASE 2-RELATED"/>
    <property type="match status" value="1"/>
</dbReference>
<sequence>MKNLDANYWNSRYLNQQTGWDLGEVSPPIKNYIDQLENKNLKILIPGAGNAYEAIYLLENGFTNITVVDFAQQALDNLNLKLKAINIAHYQLIMADFFEHMGAYDLILEQTFFCAIDPKLRENYSAHVHQILAKNGKLAGLLFNREFASEGPPFGGSKEEYVKLFSKNFDFKIMEEAYNSIDARKSTELFFVMTKK</sequence>
<dbReference type="RefSeq" id="WP_379047316.1">
    <property type="nucleotide sequence ID" value="NZ_JBHSKW010000065.1"/>
</dbReference>
<organism evidence="5 6">
    <name type="scientific">Pedobacter alpinus</name>
    <dbReference type="NCBI Taxonomy" id="1590643"/>
    <lineage>
        <taxon>Bacteria</taxon>
        <taxon>Pseudomonadati</taxon>
        <taxon>Bacteroidota</taxon>
        <taxon>Sphingobacteriia</taxon>
        <taxon>Sphingobacteriales</taxon>
        <taxon>Sphingobacteriaceae</taxon>
        <taxon>Pedobacter</taxon>
    </lineage>
</organism>